<gene>
    <name evidence="1" type="ORF">SAMN04244570_3577</name>
</gene>
<name>A0A1T4YTY2_9BACL</name>
<dbReference type="AlphaFoldDB" id="A0A1T4YTY2"/>
<organism evidence="1 2">
    <name type="scientific">Sporosarcina newyorkensis</name>
    <dbReference type="NCBI Taxonomy" id="759851"/>
    <lineage>
        <taxon>Bacteria</taxon>
        <taxon>Bacillati</taxon>
        <taxon>Bacillota</taxon>
        <taxon>Bacilli</taxon>
        <taxon>Bacillales</taxon>
        <taxon>Caryophanaceae</taxon>
        <taxon>Sporosarcina</taxon>
    </lineage>
</organism>
<evidence type="ECO:0000313" key="1">
    <source>
        <dbReference type="EMBL" id="SKB05176.1"/>
    </source>
</evidence>
<keyword evidence="2" id="KW-1185">Reference proteome</keyword>
<dbReference type="RefSeq" id="WP_078818539.1">
    <property type="nucleotide sequence ID" value="NZ_FUYJ01000009.1"/>
</dbReference>
<dbReference type="EMBL" id="FUYJ01000009">
    <property type="protein sequence ID" value="SKB05176.1"/>
    <property type="molecule type" value="Genomic_DNA"/>
</dbReference>
<evidence type="ECO:0000313" key="2">
    <source>
        <dbReference type="Proteomes" id="UP000190042"/>
    </source>
</evidence>
<dbReference type="Proteomes" id="UP000190042">
    <property type="component" value="Unassembled WGS sequence"/>
</dbReference>
<reference evidence="2" key="1">
    <citation type="submission" date="2017-02" db="EMBL/GenBank/DDBJ databases">
        <authorList>
            <person name="Varghese N."/>
            <person name="Submissions S."/>
        </authorList>
    </citation>
    <scope>NUCLEOTIDE SEQUENCE [LARGE SCALE GENOMIC DNA]</scope>
    <source>
        <strain evidence="2">DSM 23966</strain>
    </source>
</reference>
<accession>A0A1T4YTY2</accession>
<sequence length="62" mass="7540">MKTLQEQLTEKGLAQPIKQAEVKNDTSFRKKREEKLTDREWRELMGMNRDRYKRVGGAFRRR</sequence>
<protein>
    <recommendedName>
        <fullName evidence="3">Phage protein</fullName>
    </recommendedName>
</protein>
<proteinExistence type="predicted"/>
<evidence type="ECO:0008006" key="3">
    <source>
        <dbReference type="Google" id="ProtNLM"/>
    </source>
</evidence>